<keyword evidence="3" id="KW-1185">Reference proteome</keyword>
<evidence type="ECO:0000256" key="1">
    <source>
        <dbReference type="SAM" id="SignalP"/>
    </source>
</evidence>
<evidence type="ECO:0000313" key="3">
    <source>
        <dbReference type="Proteomes" id="UP000193866"/>
    </source>
</evidence>
<keyword evidence="1" id="KW-0732">Signal</keyword>
<feature type="signal peptide" evidence="1">
    <location>
        <begin position="1"/>
        <end position="40"/>
    </location>
</feature>
<evidence type="ECO:0000313" key="2">
    <source>
        <dbReference type="EMBL" id="ORW12042.1"/>
    </source>
</evidence>
<gene>
    <name evidence="2" type="ORF">AWC16_09380</name>
</gene>
<protein>
    <submittedName>
        <fullName evidence="2">Uncharacterized protein</fullName>
    </submittedName>
</protein>
<feature type="chain" id="PRO_5012462462" evidence="1">
    <location>
        <begin position="41"/>
        <end position="264"/>
    </location>
</feature>
<dbReference type="AlphaFoldDB" id="A0A1X1YLW4"/>
<proteinExistence type="predicted"/>
<dbReference type="EMBL" id="LQPG01000014">
    <property type="protein sequence ID" value="ORW12042.1"/>
    <property type="molecule type" value="Genomic_DNA"/>
</dbReference>
<accession>A0A1X1YLW4</accession>
<dbReference type="Proteomes" id="UP000193866">
    <property type="component" value="Unassembled WGS sequence"/>
</dbReference>
<comment type="caution">
    <text evidence="2">The sequence shown here is derived from an EMBL/GenBank/DDBJ whole genome shotgun (WGS) entry which is preliminary data.</text>
</comment>
<reference evidence="2 3" key="1">
    <citation type="submission" date="2016-01" db="EMBL/GenBank/DDBJ databases">
        <title>The new phylogeny of the genus Mycobacterium.</title>
        <authorList>
            <person name="Tarcisio F."/>
            <person name="Conor M."/>
            <person name="Antonella G."/>
            <person name="Elisabetta G."/>
            <person name="Giulia F.S."/>
            <person name="Sara T."/>
            <person name="Anna F."/>
            <person name="Clotilde B."/>
            <person name="Roberto B."/>
            <person name="Veronica D.S."/>
            <person name="Fabio R."/>
            <person name="Monica P."/>
            <person name="Olivier J."/>
            <person name="Enrico T."/>
            <person name="Nicola S."/>
        </authorList>
    </citation>
    <scope>NUCLEOTIDE SEQUENCE [LARGE SCALE GENOMIC DNA]</scope>
    <source>
        <strain evidence="2 3">DSM 45394</strain>
    </source>
</reference>
<sequence length="264" mass="28793">MCNKNTEAIMWVSRRLLTLLGVGAAAAFAALVLPMSAAHAAGEGSGPPPLPGWGGGPYETCNGAVCLVMEDLTRESVARDWTYEGIRPFITDWKGDQAYNVVYSPEDAEAIQAGTYNIKIEDFWNSFYSTSAYQFGDFVVNPDLPEDFNLSALGQFGYLSGSSIYVINIGDFTNLTMNGIGPHDMNYWVMSAGDFTYTVATDPTTFTSAGYFEIGDDGPVQLWNSLFHPWVPNVPDYLIPNDPFALLDFDPADFFNGGALATLF</sequence>
<name>A0A1X1YLW4_9MYCO</name>
<organism evidence="2 3">
    <name type="scientific">Mycolicibacter longobardus</name>
    <dbReference type="NCBI Taxonomy" id="1108812"/>
    <lineage>
        <taxon>Bacteria</taxon>
        <taxon>Bacillati</taxon>
        <taxon>Actinomycetota</taxon>
        <taxon>Actinomycetes</taxon>
        <taxon>Mycobacteriales</taxon>
        <taxon>Mycobacteriaceae</taxon>
        <taxon>Mycolicibacter</taxon>
    </lineage>
</organism>